<keyword evidence="2 6" id="KW-0031">Aminopeptidase</keyword>
<dbReference type="InterPro" id="IPR043472">
    <property type="entry name" value="Macro_dom-like"/>
</dbReference>
<dbReference type="CDD" id="cd00433">
    <property type="entry name" value="Peptidase_M17"/>
    <property type="match status" value="1"/>
</dbReference>
<evidence type="ECO:0000256" key="3">
    <source>
        <dbReference type="ARBA" id="ARBA00022670"/>
    </source>
</evidence>
<dbReference type="Pfam" id="PF00883">
    <property type="entry name" value="Peptidase_M17"/>
    <property type="match status" value="1"/>
</dbReference>
<dbReference type="OrthoDB" id="412814at2759"/>
<gene>
    <name evidence="6" type="ORF">A7U60_g6702</name>
</gene>
<dbReference type="AlphaFoldDB" id="A0A9Q5HUI6"/>
<keyword evidence="3" id="KW-0645">Protease</keyword>
<dbReference type="PRINTS" id="PR00481">
    <property type="entry name" value="LAMNOPPTDASE"/>
</dbReference>
<keyword evidence="7" id="KW-1185">Reference proteome</keyword>
<evidence type="ECO:0000256" key="2">
    <source>
        <dbReference type="ARBA" id="ARBA00022438"/>
    </source>
</evidence>
<evidence type="ECO:0000259" key="5">
    <source>
        <dbReference type="PROSITE" id="PS00631"/>
    </source>
</evidence>
<evidence type="ECO:0000313" key="6">
    <source>
        <dbReference type="EMBL" id="OCB86114.1"/>
    </source>
</evidence>
<evidence type="ECO:0000256" key="1">
    <source>
        <dbReference type="ARBA" id="ARBA00009528"/>
    </source>
</evidence>
<evidence type="ECO:0000313" key="7">
    <source>
        <dbReference type="Proteomes" id="UP000757232"/>
    </source>
</evidence>
<name>A0A9Q5HUI6_SANBA</name>
<proteinExistence type="inferred from homology"/>
<protein>
    <submittedName>
        <fullName evidence="6">Leucine aminopeptidase</fullName>
    </submittedName>
</protein>
<dbReference type="GO" id="GO:0006508">
    <property type="term" value="P:proteolysis"/>
    <property type="evidence" value="ECO:0007669"/>
    <property type="project" value="UniProtKB-KW"/>
</dbReference>
<dbReference type="SUPFAM" id="SSF53187">
    <property type="entry name" value="Zn-dependent exopeptidases"/>
    <property type="match status" value="1"/>
</dbReference>
<sequence>MSSSSPPDAFVYLVQPDDVQSDTEAQRLWSTARTSNSSKALDTRVVFEDNAVKSLVSLGDSASWAKKTANARRETIRKASGTGIGKVRDLASSAGLKNVQVHARGEAADAHAAAVGTKLGLHSFTLKTGKDANPGREIWPSSGLDEDAWTLGSIYAEAQILARELMELPGNMMTPSLFSERIQKEADGLQGVQVIVRDQAWIKEKGMRSFLSVAKGSAEPPKLVEMGAADPRAQPLAFVGKGITFDSGGISLKPSANMKLMRGDMGGAATVCSAALALARLQVPINLVVVAPLCENLPGPTANKPGDIVYAMNGKSIEIDNTDAEGRLILADALYYASTSFNAHTLVDVATLTGAMETAVGNVYSGVFSTSDSLWEELHAAGEYEFDRFWRMPLDSAYGPQINGSNADLCNTGGKPGGCCTAALFLRSFVDGIGNEEDGEGEARLRWAHIDIAGSMEAVRNEPYQYKGMTGRPTRALIEFATRLAQR</sequence>
<comment type="caution">
    <text evidence="6">The sequence shown here is derived from an EMBL/GenBank/DDBJ whole genome shotgun (WGS) entry which is preliminary data.</text>
</comment>
<dbReference type="EMBL" id="LNZH02000204">
    <property type="protein sequence ID" value="OCB86114.1"/>
    <property type="molecule type" value="Genomic_DNA"/>
</dbReference>
<dbReference type="GO" id="GO:0005737">
    <property type="term" value="C:cytoplasm"/>
    <property type="evidence" value="ECO:0007669"/>
    <property type="project" value="InterPro"/>
</dbReference>
<dbReference type="PROSITE" id="PS00631">
    <property type="entry name" value="CYTOSOL_AP"/>
    <property type="match status" value="1"/>
</dbReference>
<accession>A0A9Q5HUI6</accession>
<organism evidence="6 7">
    <name type="scientific">Sanghuangporus baumii</name>
    <name type="common">Phellinus baumii</name>
    <dbReference type="NCBI Taxonomy" id="108892"/>
    <lineage>
        <taxon>Eukaryota</taxon>
        <taxon>Fungi</taxon>
        <taxon>Dikarya</taxon>
        <taxon>Basidiomycota</taxon>
        <taxon>Agaricomycotina</taxon>
        <taxon>Agaricomycetes</taxon>
        <taxon>Hymenochaetales</taxon>
        <taxon>Hymenochaetaceae</taxon>
        <taxon>Sanghuangporus</taxon>
    </lineage>
</organism>
<dbReference type="Proteomes" id="UP000757232">
    <property type="component" value="Unassembled WGS sequence"/>
</dbReference>
<dbReference type="PANTHER" id="PTHR11963:SF23">
    <property type="entry name" value="CYTOSOL AMINOPEPTIDASE"/>
    <property type="match status" value="1"/>
</dbReference>
<evidence type="ECO:0000256" key="4">
    <source>
        <dbReference type="ARBA" id="ARBA00022801"/>
    </source>
</evidence>
<dbReference type="InterPro" id="IPR000819">
    <property type="entry name" value="Peptidase_M17_C"/>
</dbReference>
<dbReference type="InterPro" id="IPR011356">
    <property type="entry name" value="Leucine_aapep/pepB"/>
</dbReference>
<keyword evidence="4" id="KW-0378">Hydrolase</keyword>
<reference evidence="6" key="1">
    <citation type="submission" date="2016-06" db="EMBL/GenBank/DDBJ databases">
        <title>Draft Genome sequence of the fungus Inonotus baumii.</title>
        <authorList>
            <person name="Zhu H."/>
            <person name="Lin W."/>
        </authorList>
    </citation>
    <scope>NUCLEOTIDE SEQUENCE</scope>
    <source>
        <strain evidence="6">821</strain>
    </source>
</reference>
<dbReference type="Gene3D" id="3.40.220.10">
    <property type="entry name" value="Leucine Aminopeptidase, subunit E, domain 1"/>
    <property type="match status" value="1"/>
</dbReference>
<feature type="domain" description="Cytosol aminopeptidase" evidence="5">
    <location>
        <begin position="321"/>
        <end position="328"/>
    </location>
</feature>
<dbReference type="Gene3D" id="3.40.630.10">
    <property type="entry name" value="Zn peptidases"/>
    <property type="match status" value="1"/>
</dbReference>
<dbReference type="PANTHER" id="PTHR11963">
    <property type="entry name" value="LEUCINE AMINOPEPTIDASE-RELATED"/>
    <property type="match status" value="1"/>
</dbReference>
<dbReference type="GO" id="GO:0030145">
    <property type="term" value="F:manganese ion binding"/>
    <property type="evidence" value="ECO:0007669"/>
    <property type="project" value="InterPro"/>
</dbReference>
<comment type="similarity">
    <text evidence="1">Belongs to the peptidase M17 family.</text>
</comment>
<dbReference type="GO" id="GO:0070006">
    <property type="term" value="F:metalloaminopeptidase activity"/>
    <property type="evidence" value="ECO:0007669"/>
    <property type="project" value="InterPro"/>
</dbReference>